<protein>
    <submittedName>
        <fullName evidence="1">N-formylglutamate amidohydrolase</fullName>
    </submittedName>
</protein>
<dbReference type="Proteomes" id="UP000190061">
    <property type="component" value="Unassembled WGS sequence"/>
</dbReference>
<dbReference type="STRING" id="1122188.SAMN02745674_02718"/>
<organism evidence="1 2">
    <name type="scientific">Lysobacter spongiicola DSM 21749</name>
    <dbReference type="NCBI Taxonomy" id="1122188"/>
    <lineage>
        <taxon>Bacteria</taxon>
        <taxon>Pseudomonadati</taxon>
        <taxon>Pseudomonadota</taxon>
        <taxon>Gammaproteobacteria</taxon>
        <taxon>Lysobacterales</taxon>
        <taxon>Lysobacteraceae</taxon>
        <taxon>Novilysobacter</taxon>
    </lineage>
</organism>
<dbReference type="EMBL" id="FUXP01000015">
    <property type="protein sequence ID" value="SKA25474.1"/>
    <property type="molecule type" value="Genomic_DNA"/>
</dbReference>
<evidence type="ECO:0000313" key="2">
    <source>
        <dbReference type="Proteomes" id="UP000190061"/>
    </source>
</evidence>
<dbReference type="Pfam" id="PF05013">
    <property type="entry name" value="FGase"/>
    <property type="match status" value="1"/>
</dbReference>
<dbReference type="Gene3D" id="3.40.630.40">
    <property type="entry name" value="Zn-dependent exopeptidases"/>
    <property type="match status" value="1"/>
</dbReference>
<name>A0A1T4SB52_9GAMM</name>
<accession>A0A1T4SB52</accession>
<dbReference type="SUPFAM" id="SSF53187">
    <property type="entry name" value="Zn-dependent exopeptidases"/>
    <property type="match status" value="1"/>
</dbReference>
<keyword evidence="1" id="KW-0378">Hydrolase</keyword>
<dbReference type="AlphaFoldDB" id="A0A1T4SB52"/>
<evidence type="ECO:0000313" key="1">
    <source>
        <dbReference type="EMBL" id="SKA25474.1"/>
    </source>
</evidence>
<reference evidence="1 2" key="1">
    <citation type="submission" date="2017-02" db="EMBL/GenBank/DDBJ databases">
        <authorList>
            <person name="Peterson S.W."/>
        </authorList>
    </citation>
    <scope>NUCLEOTIDE SEQUENCE [LARGE SCALE GENOMIC DNA]</scope>
    <source>
        <strain evidence="1 2">DSM 21749</strain>
    </source>
</reference>
<keyword evidence="2" id="KW-1185">Reference proteome</keyword>
<dbReference type="InterPro" id="IPR007709">
    <property type="entry name" value="N-FG_amidohydro"/>
</dbReference>
<sequence>MLNSSRSQTPPPQFFQSEERLVLTDSCDDWDVIVGDGPVVATAIHDGHAMRPSLVPHLHISEQERRRDEDPLTGLMTEVGDVRVRVRSSRFQVDLNRPRDKALSTDPADTWGIRFWKGPLPREELEQSLAAHDRFYAMFEELVERVIERHGHVFLLDIHSYNHRRDGAHAEPAALEGNPDIDLGATTLDRARWGAVADRFAEALAEVPAGGRQLDVRENIRYPGGGHFPEWAYSRWGERMCAISVEYKKIYMDEWTAQADIGVVEDLRAGLRHAVAEVRGMLAR</sequence>
<proteinExistence type="predicted"/>
<dbReference type="GO" id="GO:0016787">
    <property type="term" value="F:hydrolase activity"/>
    <property type="evidence" value="ECO:0007669"/>
    <property type="project" value="UniProtKB-KW"/>
</dbReference>
<gene>
    <name evidence="1" type="ORF">SAMN02745674_02718</name>
</gene>